<comment type="caution">
    <text evidence="13">Lacks conserved residue(s) required for the propagation of feature annotation.</text>
</comment>
<dbReference type="InterPro" id="IPR023940">
    <property type="entry name" value="DHDPR_bac"/>
</dbReference>
<keyword evidence="2 13" id="KW-0963">Cytoplasm</keyword>
<feature type="binding site" evidence="13">
    <location>
        <begin position="162"/>
        <end position="163"/>
    </location>
    <ligand>
        <name>(S)-2,3,4,5-tetrahydrodipicolinate</name>
        <dbReference type="ChEBI" id="CHEBI:16845"/>
    </ligand>
</feature>
<evidence type="ECO:0000256" key="7">
    <source>
        <dbReference type="ARBA" id="ARBA00023027"/>
    </source>
</evidence>
<feature type="binding site" evidence="13">
    <location>
        <begin position="96"/>
        <end position="98"/>
    </location>
    <ligand>
        <name>NAD(+)</name>
        <dbReference type="ChEBI" id="CHEBI:57540"/>
    </ligand>
</feature>
<comment type="catalytic activity">
    <reaction evidence="11 13">
        <text>(S)-2,3,4,5-tetrahydrodipicolinate + NADP(+) + H2O = (2S,4S)-4-hydroxy-2,3,4,5-tetrahydrodipicolinate + NADPH + H(+)</text>
        <dbReference type="Rhea" id="RHEA:35331"/>
        <dbReference type="ChEBI" id="CHEBI:15377"/>
        <dbReference type="ChEBI" id="CHEBI:15378"/>
        <dbReference type="ChEBI" id="CHEBI:16845"/>
        <dbReference type="ChEBI" id="CHEBI:57783"/>
        <dbReference type="ChEBI" id="CHEBI:58349"/>
        <dbReference type="ChEBI" id="CHEBI:67139"/>
        <dbReference type="EC" id="1.17.1.8"/>
    </reaction>
</comment>
<dbReference type="SUPFAM" id="SSF51735">
    <property type="entry name" value="NAD(P)-binding Rossmann-fold domains"/>
    <property type="match status" value="1"/>
</dbReference>
<feature type="active site" description="Proton donor/acceptor" evidence="13">
    <location>
        <position position="152"/>
    </location>
</feature>
<evidence type="ECO:0000256" key="3">
    <source>
        <dbReference type="ARBA" id="ARBA00022605"/>
    </source>
</evidence>
<dbReference type="InterPro" id="IPR000846">
    <property type="entry name" value="DapB_N"/>
</dbReference>
<feature type="domain" description="Dihydrodipicolinate reductase C-terminal" evidence="15">
    <location>
        <begin position="126"/>
        <end position="261"/>
    </location>
</feature>
<evidence type="ECO:0000259" key="14">
    <source>
        <dbReference type="Pfam" id="PF01113"/>
    </source>
</evidence>
<organism evidence="16 17">
    <name type="scientific">Dyella nitratireducens</name>
    <dbReference type="NCBI Taxonomy" id="1849580"/>
    <lineage>
        <taxon>Bacteria</taxon>
        <taxon>Pseudomonadati</taxon>
        <taxon>Pseudomonadota</taxon>
        <taxon>Gammaproteobacteria</taxon>
        <taxon>Lysobacterales</taxon>
        <taxon>Rhodanobacteraceae</taxon>
        <taxon>Dyella</taxon>
    </lineage>
</organism>
<dbReference type="InterPro" id="IPR022664">
    <property type="entry name" value="DapB_N_CS"/>
</dbReference>
<dbReference type="PROSITE" id="PS01298">
    <property type="entry name" value="DAPB"/>
    <property type="match status" value="1"/>
</dbReference>
<dbReference type="EC" id="1.17.1.8" evidence="10 13"/>
<keyword evidence="6 13" id="KW-0560">Oxidoreductase</keyword>
<comment type="function">
    <text evidence="13">Catalyzes the conversion of 4-hydroxy-tetrahydrodipicolinate (HTPA) to tetrahydrodipicolinate.</text>
</comment>
<dbReference type="HAMAP" id="MF_00102">
    <property type="entry name" value="DapB"/>
    <property type="match status" value="1"/>
</dbReference>
<evidence type="ECO:0000256" key="1">
    <source>
        <dbReference type="ARBA" id="ARBA00006642"/>
    </source>
</evidence>
<feature type="binding site" evidence="13">
    <location>
        <begin position="11"/>
        <end position="16"/>
    </location>
    <ligand>
        <name>NAD(+)</name>
        <dbReference type="ChEBI" id="CHEBI:57540"/>
    </ligand>
</feature>
<dbReference type="Gene3D" id="3.30.360.10">
    <property type="entry name" value="Dihydrodipicolinate Reductase, domain 2"/>
    <property type="match status" value="1"/>
</dbReference>
<evidence type="ECO:0000256" key="11">
    <source>
        <dbReference type="ARBA" id="ARBA00049080"/>
    </source>
</evidence>
<dbReference type="PIRSF" id="PIRSF000161">
    <property type="entry name" value="DHPR"/>
    <property type="match status" value="1"/>
</dbReference>
<evidence type="ECO:0000256" key="6">
    <source>
        <dbReference type="ARBA" id="ARBA00023002"/>
    </source>
</evidence>
<reference evidence="17" key="1">
    <citation type="journal article" date="2019" name="Int. J. Syst. Evol. Microbiol.">
        <title>The Global Catalogue of Microorganisms (GCM) 10K type strain sequencing project: providing services to taxonomists for standard genome sequencing and annotation.</title>
        <authorList>
            <consortium name="The Broad Institute Genomics Platform"/>
            <consortium name="The Broad Institute Genome Sequencing Center for Infectious Disease"/>
            <person name="Wu L."/>
            <person name="Ma J."/>
        </authorList>
    </citation>
    <scope>NUCLEOTIDE SEQUENCE [LARGE SCALE GENOMIC DNA]</scope>
    <source>
        <strain evidence="17">CGMCC 1.15439</strain>
    </source>
</reference>
<dbReference type="NCBIfam" id="TIGR00036">
    <property type="entry name" value="dapB"/>
    <property type="match status" value="1"/>
</dbReference>
<feature type="binding site" evidence="13">
    <location>
        <position position="153"/>
    </location>
    <ligand>
        <name>(S)-2,3,4,5-tetrahydrodipicolinate</name>
        <dbReference type="ChEBI" id="CHEBI:16845"/>
    </ligand>
</feature>
<comment type="similarity">
    <text evidence="1 13">Belongs to the DapB family.</text>
</comment>
<accession>A0ABQ1G3R2</accession>
<evidence type="ECO:0000313" key="16">
    <source>
        <dbReference type="EMBL" id="GGA36087.1"/>
    </source>
</evidence>
<keyword evidence="17" id="KW-1185">Reference proteome</keyword>
<keyword evidence="7 13" id="KW-0520">NAD</keyword>
<dbReference type="PANTHER" id="PTHR20836:SF0">
    <property type="entry name" value="4-HYDROXY-TETRAHYDRODIPICOLINATE REDUCTASE 1, CHLOROPLASTIC-RELATED"/>
    <property type="match status" value="1"/>
</dbReference>
<comment type="subcellular location">
    <subcellularLocation>
        <location evidence="13">Cytoplasm</location>
    </subcellularLocation>
</comment>
<evidence type="ECO:0000256" key="2">
    <source>
        <dbReference type="ARBA" id="ARBA00022490"/>
    </source>
</evidence>
<gene>
    <name evidence="13 16" type="primary">dapB</name>
    <name evidence="16" type="ORF">GCM10010981_26440</name>
</gene>
<dbReference type="InterPro" id="IPR022663">
    <property type="entry name" value="DapB_C"/>
</dbReference>
<protein>
    <recommendedName>
        <fullName evidence="10 13">4-hydroxy-tetrahydrodipicolinate reductase</fullName>
        <shortName evidence="13">HTPA reductase</shortName>
        <ecNumber evidence="10 13">1.17.1.8</ecNumber>
    </recommendedName>
</protein>
<evidence type="ECO:0000256" key="10">
    <source>
        <dbReference type="ARBA" id="ARBA00038983"/>
    </source>
</evidence>
<comment type="subunit">
    <text evidence="13">Homotetramer.</text>
</comment>
<evidence type="ECO:0000259" key="15">
    <source>
        <dbReference type="Pfam" id="PF05173"/>
    </source>
</evidence>
<dbReference type="Gene3D" id="3.40.50.720">
    <property type="entry name" value="NAD(P)-binding Rossmann-like Domain"/>
    <property type="match status" value="1"/>
</dbReference>
<evidence type="ECO:0000256" key="8">
    <source>
        <dbReference type="ARBA" id="ARBA00023154"/>
    </source>
</evidence>
<sequence length="279" mass="29405">MIQPIRLVINGASGRMGRALLALVREDKRFELVNALVSSSSTHNGGPVFADSPASLRYTHEWSAVAANAVIDFSGPDGLAAAIDYCSAHKAALVTGTTGVDAALQARLHEASQHIPVLHAANFSLGVAVLKRLLREAAAALADWDLEIVEAHHSRKEDAPSGTALALGQAAAEARGTSLAKDAVYVREGRPGARRGGSIGFAVVRGGDVVGEHTALLLGQGERVELSHRATDRSIFARGALEAAAWLAGKEPGAYGIDDMLQDRLQEPPHPVVRFRRSL</sequence>
<evidence type="ECO:0000256" key="12">
    <source>
        <dbReference type="ARBA" id="ARBA00049396"/>
    </source>
</evidence>
<dbReference type="RefSeq" id="WP_188794765.1">
    <property type="nucleotide sequence ID" value="NZ_BMJA01000002.1"/>
</dbReference>
<feature type="binding site" evidence="13">
    <location>
        <begin position="120"/>
        <end position="123"/>
    </location>
    <ligand>
        <name>NAD(+)</name>
        <dbReference type="ChEBI" id="CHEBI:57540"/>
    </ligand>
</feature>
<dbReference type="SUPFAM" id="SSF55347">
    <property type="entry name" value="Glyceraldehyde-3-phosphate dehydrogenase-like, C-terminal domain"/>
    <property type="match status" value="1"/>
</dbReference>
<dbReference type="EMBL" id="BMJA01000002">
    <property type="protein sequence ID" value="GGA36087.1"/>
    <property type="molecule type" value="Genomic_DNA"/>
</dbReference>
<proteinExistence type="inferred from homology"/>
<evidence type="ECO:0000256" key="4">
    <source>
        <dbReference type="ARBA" id="ARBA00022857"/>
    </source>
</evidence>
<comment type="pathway">
    <text evidence="9 13">Amino-acid biosynthesis; L-lysine biosynthesis via DAP pathway; (S)-tetrahydrodipicolinate from L-aspartate: step 4/4.</text>
</comment>
<evidence type="ECO:0000256" key="13">
    <source>
        <dbReference type="HAMAP-Rule" id="MF_00102"/>
    </source>
</evidence>
<dbReference type="PANTHER" id="PTHR20836">
    <property type="entry name" value="DIHYDRODIPICOLINATE REDUCTASE"/>
    <property type="match status" value="1"/>
</dbReference>
<dbReference type="Pfam" id="PF01113">
    <property type="entry name" value="DapB_N"/>
    <property type="match status" value="1"/>
</dbReference>
<name>A0ABQ1G3R2_9GAMM</name>
<keyword evidence="4 13" id="KW-0521">NADP</keyword>
<evidence type="ECO:0000313" key="17">
    <source>
        <dbReference type="Proteomes" id="UP000620046"/>
    </source>
</evidence>
<dbReference type="Pfam" id="PF05173">
    <property type="entry name" value="DapB_C"/>
    <property type="match status" value="1"/>
</dbReference>
<feature type="active site" description="Proton donor" evidence="13">
    <location>
        <position position="156"/>
    </location>
</feature>
<keyword evidence="5 13" id="KW-0220">Diaminopimelate biosynthesis</keyword>
<comment type="catalytic activity">
    <reaction evidence="12 13">
        <text>(S)-2,3,4,5-tetrahydrodipicolinate + NAD(+) + H2O = (2S,4S)-4-hydroxy-2,3,4,5-tetrahydrodipicolinate + NADH + H(+)</text>
        <dbReference type="Rhea" id="RHEA:35323"/>
        <dbReference type="ChEBI" id="CHEBI:15377"/>
        <dbReference type="ChEBI" id="CHEBI:15378"/>
        <dbReference type="ChEBI" id="CHEBI:16845"/>
        <dbReference type="ChEBI" id="CHEBI:57540"/>
        <dbReference type="ChEBI" id="CHEBI:57945"/>
        <dbReference type="ChEBI" id="CHEBI:67139"/>
        <dbReference type="EC" id="1.17.1.8"/>
    </reaction>
</comment>
<dbReference type="Proteomes" id="UP000620046">
    <property type="component" value="Unassembled WGS sequence"/>
</dbReference>
<evidence type="ECO:0000256" key="5">
    <source>
        <dbReference type="ARBA" id="ARBA00022915"/>
    </source>
</evidence>
<keyword evidence="3 13" id="KW-0028">Amino-acid biosynthesis</keyword>
<dbReference type="InterPro" id="IPR036291">
    <property type="entry name" value="NAD(P)-bd_dom_sf"/>
</dbReference>
<keyword evidence="8 13" id="KW-0457">Lysine biosynthesis</keyword>
<comment type="caution">
    <text evidence="13">Was originally thought to be a dihydrodipicolinate reductase (DHDPR), catalyzing the conversion of dihydrodipicolinate to tetrahydrodipicolinate. However, it was shown in E.coli that the substrate of the enzymatic reaction is not dihydrodipicolinate (DHDP) but in fact (2S,4S)-4-hydroxy-2,3,4,5-tetrahydrodipicolinic acid (HTPA), the product released by the DapA-catalyzed reaction.</text>
</comment>
<dbReference type="CDD" id="cd02274">
    <property type="entry name" value="DHDPR_N"/>
    <property type="match status" value="1"/>
</dbReference>
<feature type="domain" description="Dihydrodipicolinate reductase N-terminal" evidence="14">
    <location>
        <begin position="5"/>
        <end position="123"/>
    </location>
</feature>
<comment type="caution">
    <text evidence="16">The sequence shown here is derived from an EMBL/GenBank/DDBJ whole genome shotgun (WGS) entry which is preliminary data.</text>
</comment>
<evidence type="ECO:0000256" key="9">
    <source>
        <dbReference type="ARBA" id="ARBA00037922"/>
    </source>
</evidence>